<dbReference type="InterPro" id="IPR044228">
    <property type="entry name" value="FAP1"/>
</dbReference>
<dbReference type="Gene3D" id="3.50.70.10">
    <property type="match status" value="1"/>
</dbReference>
<proteinExistence type="inferred from homology"/>
<dbReference type="GO" id="GO:0006631">
    <property type="term" value="P:fatty acid metabolic process"/>
    <property type="evidence" value="ECO:0007669"/>
    <property type="project" value="TreeGrafter"/>
</dbReference>
<comment type="similarity">
    <text evidence="1">Belongs to the chalcone isomerase family.</text>
</comment>
<sequence>MGSLRFPFSLPQPPKPPQRPALRQAMAAAAVGAGVGLAISIALEPGACASGRGRKAGSEASPVWATLTLVETLPPTVIVEPRSGTKFPSVVDDGRRLLGIGVRYWKRPTSKRKNNITYTYGVYADESDVKRLRKKYGAFSVSELKGNKELIDDVLDQDLRMTIRLQIVNRTLSIRNLHETFAKVVENELQKHGGSNNKELLQRFNSIFMDDHKVIGNSIFDISRERGYILRIRINGKEIGKIESNLICKPLLDLYVGKNAYDKQALQDIQYTLASILQERSD</sequence>
<evidence type="ECO:0000256" key="1">
    <source>
        <dbReference type="ARBA" id="ARBA00007166"/>
    </source>
</evidence>
<protein>
    <recommendedName>
        <fullName evidence="2">Chalcone--flavanone isomerase</fullName>
    </recommendedName>
</protein>
<evidence type="ECO:0000313" key="5">
    <source>
        <dbReference type="Proteomes" id="UP000317650"/>
    </source>
</evidence>
<dbReference type="InterPro" id="IPR016087">
    <property type="entry name" value="Chalcone_isomerase"/>
</dbReference>
<accession>A0A4S8K111</accession>
<dbReference type="Proteomes" id="UP000317650">
    <property type="component" value="Chromosome 8"/>
</dbReference>
<dbReference type="Pfam" id="PF16035">
    <property type="entry name" value="Chalcone_2"/>
    <property type="match status" value="1"/>
</dbReference>
<dbReference type="Gene3D" id="1.10.890.20">
    <property type="match status" value="1"/>
</dbReference>
<dbReference type="GO" id="GO:0005504">
    <property type="term" value="F:fatty acid binding"/>
    <property type="evidence" value="ECO:0007669"/>
    <property type="project" value="TreeGrafter"/>
</dbReference>
<dbReference type="InterPro" id="IPR016089">
    <property type="entry name" value="Chalcone_isomerase_bundle_sf"/>
</dbReference>
<evidence type="ECO:0000313" key="4">
    <source>
        <dbReference type="EMBL" id="THU68348.1"/>
    </source>
</evidence>
<dbReference type="SUPFAM" id="SSF54626">
    <property type="entry name" value="Chalcone isomerase"/>
    <property type="match status" value="1"/>
</dbReference>
<feature type="domain" description="Chalcone isomerase" evidence="3">
    <location>
        <begin position="138"/>
        <end position="265"/>
    </location>
</feature>
<reference evidence="4 5" key="1">
    <citation type="journal article" date="2019" name="Nat. Plants">
        <title>Genome sequencing of Musa balbisiana reveals subgenome evolution and function divergence in polyploid bananas.</title>
        <authorList>
            <person name="Yao X."/>
        </authorList>
    </citation>
    <scope>NUCLEOTIDE SEQUENCE [LARGE SCALE GENOMIC DNA]</scope>
    <source>
        <strain evidence="5">cv. DH-PKW</strain>
        <tissue evidence="4">Leaves</tissue>
    </source>
</reference>
<dbReference type="AlphaFoldDB" id="A0A4S8K111"/>
<dbReference type="InterPro" id="IPR016088">
    <property type="entry name" value="Chalcone_isomerase_3-sand"/>
</dbReference>
<organism evidence="4 5">
    <name type="scientific">Musa balbisiana</name>
    <name type="common">Banana</name>
    <dbReference type="NCBI Taxonomy" id="52838"/>
    <lineage>
        <taxon>Eukaryota</taxon>
        <taxon>Viridiplantae</taxon>
        <taxon>Streptophyta</taxon>
        <taxon>Embryophyta</taxon>
        <taxon>Tracheophyta</taxon>
        <taxon>Spermatophyta</taxon>
        <taxon>Magnoliopsida</taxon>
        <taxon>Liliopsida</taxon>
        <taxon>Zingiberales</taxon>
        <taxon>Musaceae</taxon>
        <taxon>Musa</taxon>
    </lineage>
</organism>
<dbReference type="InterPro" id="IPR036298">
    <property type="entry name" value="Chalcone_isomerase_sf"/>
</dbReference>
<gene>
    <name evidence="4" type="ORF">C4D60_Mb08t02970</name>
</gene>
<evidence type="ECO:0000259" key="3">
    <source>
        <dbReference type="Pfam" id="PF16035"/>
    </source>
</evidence>
<dbReference type="PANTHER" id="PTHR47589:SF5">
    <property type="entry name" value="CHALCONE ISOMERASE DOMAIN-CONTAINING PROTEIN"/>
    <property type="match status" value="1"/>
</dbReference>
<comment type="caution">
    <text evidence="4">The sequence shown here is derived from an EMBL/GenBank/DDBJ whole genome shotgun (WGS) entry which is preliminary data.</text>
</comment>
<dbReference type="GO" id="GO:0009570">
    <property type="term" value="C:chloroplast stroma"/>
    <property type="evidence" value="ECO:0007669"/>
    <property type="project" value="TreeGrafter"/>
</dbReference>
<name>A0A4S8K111_MUSBA</name>
<keyword evidence="5" id="KW-1185">Reference proteome</keyword>
<dbReference type="GO" id="GO:0016872">
    <property type="term" value="F:intramolecular lyase activity"/>
    <property type="evidence" value="ECO:0007669"/>
    <property type="project" value="InterPro"/>
</dbReference>
<dbReference type="EMBL" id="PYDT01000002">
    <property type="protein sequence ID" value="THU68348.1"/>
    <property type="molecule type" value="Genomic_DNA"/>
</dbReference>
<evidence type="ECO:0000256" key="2">
    <source>
        <dbReference type="ARBA" id="ARBA00024426"/>
    </source>
</evidence>
<dbReference type="PANTHER" id="PTHR47589">
    <property type="entry name" value="FATTY-ACID-BINDING PROTEIN 1"/>
    <property type="match status" value="1"/>
</dbReference>